<dbReference type="GO" id="GO:0046872">
    <property type="term" value="F:metal ion binding"/>
    <property type="evidence" value="ECO:0007669"/>
    <property type="project" value="UniProtKB-KW"/>
</dbReference>
<dbReference type="CDD" id="cd00685">
    <property type="entry name" value="Trans_IPPS_HT"/>
    <property type="match status" value="1"/>
</dbReference>
<reference evidence="7 8" key="1">
    <citation type="submission" date="2016-08" db="EMBL/GenBank/DDBJ databases">
        <title>Draft genome of Fabibacter sp. strain SK-8.</title>
        <authorList>
            <person name="Wong S.-K."/>
            <person name="Hamasaki K."/>
            <person name="Yoshizawa S."/>
        </authorList>
    </citation>
    <scope>NUCLEOTIDE SEQUENCE [LARGE SCALE GENOMIC DNA]</scope>
    <source>
        <strain evidence="7 8">SK-8</strain>
    </source>
</reference>
<proteinExistence type="inferred from homology"/>
<dbReference type="InterPro" id="IPR008949">
    <property type="entry name" value="Isoprenoid_synthase_dom_sf"/>
</dbReference>
<keyword evidence="8" id="KW-1185">Reference proteome</keyword>
<dbReference type="STRING" id="1563681.BFP71_06750"/>
<dbReference type="InterPro" id="IPR000092">
    <property type="entry name" value="Polyprenyl_synt"/>
</dbReference>
<dbReference type="OrthoDB" id="9805316at2"/>
<dbReference type="SUPFAM" id="SSF48576">
    <property type="entry name" value="Terpenoid synthases"/>
    <property type="match status" value="1"/>
</dbReference>
<name>A0A1E5T349_9BACT</name>
<keyword evidence="5" id="KW-0460">Magnesium</keyword>
<evidence type="ECO:0000256" key="6">
    <source>
        <dbReference type="RuleBase" id="RU004466"/>
    </source>
</evidence>
<evidence type="ECO:0000256" key="5">
    <source>
        <dbReference type="ARBA" id="ARBA00022842"/>
    </source>
</evidence>
<evidence type="ECO:0000313" key="8">
    <source>
        <dbReference type="Proteomes" id="UP000095552"/>
    </source>
</evidence>
<protein>
    <submittedName>
        <fullName evidence="7">Isoprenyl synthetase</fullName>
    </submittedName>
</protein>
<keyword evidence="3 6" id="KW-0808">Transferase</keyword>
<organism evidence="7 8">
    <name type="scientific">Roseivirga misakiensis</name>
    <dbReference type="NCBI Taxonomy" id="1563681"/>
    <lineage>
        <taxon>Bacteria</taxon>
        <taxon>Pseudomonadati</taxon>
        <taxon>Bacteroidota</taxon>
        <taxon>Cytophagia</taxon>
        <taxon>Cytophagales</taxon>
        <taxon>Roseivirgaceae</taxon>
        <taxon>Roseivirga</taxon>
    </lineage>
</organism>
<dbReference type="PANTHER" id="PTHR12001:SF85">
    <property type="entry name" value="SHORT CHAIN ISOPRENYL DIPHOSPHATE SYNTHASE"/>
    <property type="match status" value="1"/>
</dbReference>
<comment type="caution">
    <text evidence="7">The sequence shown here is derived from an EMBL/GenBank/DDBJ whole genome shotgun (WGS) entry which is preliminary data.</text>
</comment>
<dbReference type="PANTHER" id="PTHR12001">
    <property type="entry name" value="GERANYLGERANYL PYROPHOSPHATE SYNTHASE"/>
    <property type="match status" value="1"/>
</dbReference>
<dbReference type="PROSITE" id="PS00723">
    <property type="entry name" value="POLYPRENYL_SYNTHASE_1"/>
    <property type="match status" value="1"/>
</dbReference>
<dbReference type="Pfam" id="PF00348">
    <property type="entry name" value="polyprenyl_synt"/>
    <property type="match status" value="1"/>
</dbReference>
<sequence length="324" mass="36803">MTSKLQELLDDINEKLKTVEYGAKPNELYDPITYIMSLGGKRLRPLLVILAYRLFKEDHETILNQALAVEVFHNFTLVHDDIMDNAPIRRGKPTVHEKWNQSTAILSGDVMMVRAYDMLLGKQENLSQIIRDFNECAAGVCEGQQLDMNFEALPTVDEAEYINMIRLKTAVLLGFSLKLGAMLAGAPDQEAQALYDFGVDIGIGFQLKDDLLDVYADQEKFGKQVGGDILSNKKTFLLLKALELSNEKQSQQLQHWINLTEFEPAEKVAAVKSVYAEIGIKELTLDKMNEYFQSGFKALEKIEVAEERKELLIEFTNYLINRDK</sequence>
<dbReference type="SFLD" id="SFLDG01017">
    <property type="entry name" value="Polyprenyl_Transferase_Like"/>
    <property type="match status" value="1"/>
</dbReference>
<dbReference type="InterPro" id="IPR033749">
    <property type="entry name" value="Polyprenyl_synt_CS"/>
</dbReference>
<dbReference type="SFLD" id="SFLDS00005">
    <property type="entry name" value="Isoprenoid_Synthase_Type_I"/>
    <property type="match status" value="1"/>
</dbReference>
<evidence type="ECO:0000313" key="7">
    <source>
        <dbReference type="EMBL" id="OEK05813.1"/>
    </source>
</evidence>
<accession>A0A1E5T349</accession>
<comment type="similarity">
    <text evidence="2 6">Belongs to the FPP/GGPP synthase family.</text>
</comment>
<comment type="cofactor">
    <cofactor evidence="1">
        <name>Mg(2+)</name>
        <dbReference type="ChEBI" id="CHEBI:18420"/>
    </cofactor>
</comment>
<dbReference type="RefSeq" id="WP_069834731.1">
    <property type="nucleotide sequence ID" value="NZ_MDGQ01000004.1"/>
</dbReference>
<gene>
    <name evidence="7" type="ORF">BFP71_06750</name>
</gene>
<dbReference type="Gene3D" id="1.10.600.10">
    <property type="entry name" value="Farnesyl Diphosphate Synthase"/>
    <property type="match status" value="1"/>
</dbReference>
<keyword evidence="4" id="KW-0479">Metal-binding</keyword>
<evidence type="ECO:0000256" key="1">
    <source>
        <dbReference type="ARBA" id="ARBA00001946"/>
    </source>
</evidence>
<dbReference type="PROSITE" id="PS00444">
    <property type="entry name" value="POLYPRENYL_SYNTHASE_2"/>
    <property type="match status" value="1"/>
</dbReference>
<evidence type="ECO:0000256" key="3">
    <source>
        <dbReference type="ARBA" id="ARBA00022679"/>
    </source>
</evidence>
<evidence type="ECO:0000256" key="4">
    <source>
        <dbReference type="ARBA" id="ARBA00022723"/>
    </source>
</evidence>
<evidence type="ECO:0000256" key="2">
    <source>
        <dbReference type="ARBA" id="ARBA00006706"/>
    </source>
</evidence>
<dbReference type="GO" id="GO:0008299">
    <property type="term" value="P:isoprenoid biosynthetic process"/>
    <property type="evidence" value="ECO:0007669"/>
    <property type="project" value="InterPro"/>
</dbReference>
<dbReference type="GO" id="GO:0004659">
    <property type="term" value="F:prenyltransferase activity"/>
    <property type="evidence" value="ECO:0007669"/>
    <property type="project" value="InterPro"/>
</dbReference>
<dbReference type="EMBL" id="MDGQ01000004">
    <property type="protein sequence ID" value="OEK05813.1"/>
    <property type="molecule type" value="Genomic_DNA"/>
</dbReference>
<dbReference type="AlphaFoldDB" id="A0A1E5T349"/>
<dbReference type="Proteomes" id="UP000095552">
    <property type="component" value="Unassembled WGS sequence"/>
</dbReference>